<protein>
    <submittedName>
        <fullName evidence="1">Uncharacterized protein</fullName>
    </submittedName>
</protein>
<keyword evidence="2" id="KW-1185">Reference proteome</keyword>
<accession>A0A327Q7N8</accession>
<dbReference type="Proteomes" id="UP000249547">
    <property type="component" value="Unassembled WGS sequence"/>
</dbReference>
<comment type="caution">
    <text evidence="1">The sequence shown here is derived from an EMBL/GenBank/DDBJ whole genome shotgun (WGS) entry which is preliminary data.</text>
</comment>
<dbReference type="EMBL" id="QLLL01000008">
    <property type="protein sequence ID" value="RAJ00410.1"/>
    <property type="molecule type" value="Genomic_DNA"/>
</dbReference>
<reference evidence="1 2" key="1">
    <citation type="submission" date="2018-06" db="EMBL/GenBank/DDBJ databases">
        <title>Genomic Encyclopedia of Archaeal and Bacterial Type Strains, Phase II (KMG-II): from individual species to whole genera.</title>
        <authorList>
            <person name="Goeker M."/>
        </authorList>
    </citation>
    <scope>NUCLEOTIDE SEQUENCE [LARGE SCALE GENOMIC DNA]</scope>
    <source>
        <strain evidence="1 2">DSM 23857</strain>
    </source>
</reference>
<proteinExistence type="predicted"/>
<dbReference type="AlphaFoldDB" id="A0A327Q7N8"/>
<gene>
    <name evidence="1" type="ORF">LX64_04116</name>
</gene>
<name>A0A327Q7N8_9BACT</name>
<sequence length="220" mass="25755">MSISNKECNLRCLYEYVLRCCNKIIFIAQEPKYAYIHVPRYNSISMNFFKKLFRRKHQNPASLSIDEGVHVFKKTDLPTYKYSHLPEHEFLAINMCIDFLQNGLPQLLKFEKSPANHPANLDEYVEVWKRNAHKTFLGIDADQHLLILAYNFGQYLVDTYGFKWEKRLQGNAATLVVRTFSPVEIEMYPLDTTMKAVHDDDPNVFANVEQKLKRALGKLF</sequence>
<organism evidence="1 2">
    <name type="scientific">Chitinophaga skermanii</name>
    <dbReference type="NCBI Taxonomy" id="331697"/>
    <lineage>
        <taxon>Bacteria</taxon>
        <taxon>Pseudomonadati</taxon>
        <taxon>Bacteroidota</taxon>
        <taxon>Chitinophagia</taxon>
        <taxon>Chitinophagales</taxon>
        <taxon>Chitinophagaceae</taxon>
        <taxon>Chitinophaga</taxon>
    </lineage>
</organism>
<evidence type="ECO:0000313" key="2">
    <source>
        <dbReference type="Proteomes" id="UP000249547"/>
    </source>
</evidence>
<evidence type="ECO:0000313" key="1">
    <source>
        <dbReference type="EMBL" id="RAJ00410.1"/>
    </source>
</evidence>